<evidence type="ECO:0000256" key="1">
    <source>
        <dbReference type="ARBA" id="ARBA00010990"/>
    </source>
</evidence>
<evidence type="ECO:0008006" key="7">
    <source>
        <dbReference type="Google" id="ProtNLM"/>
    </source>
</evidence>
<evidence type="ECO:0000313" key="6">
    <source>
        <dbReference type="Proteomes" id="UP000075476"/>
    </source>
</evidence>
<dbReference type="GO" id="GO:0000287">
    <property type="term" value="F:magnesium ion binding"/>
    <property type="evidence" value="ECO:0007669"/>
    <property type="project" value="InterPro"/>
</dbReference>
<dbReference type="InterPro" id="IPR008278">
    <property type="entry name" value="4-PPantetheinyl_Trfase_dom"/>
</dbReference>
<dbReference type="EMBL" id="LOMO01000048">
    <property type="protein sequence ID" value="KXY43353.1"/>
    <property type="molecule type" value="Genomic_DNA"/>
</dbReference>
<dbReference type="Gene3D" id="3.90.470.20">
    <property type="entry name" value="4'-phosphopantetheinyl transferase domain"/>
    <property type="match status" value="2"/>
</dbReference>
<dbReference type="InterPro" id="IPR055066">
    <property type="entry name" value="AASDHPPT_N"/>
</dbReference>
<dbReference type="GO" id="GO:0005829">
    <property type="term" value="C:cytosol"/>
    <property type="evidence" value="ECO:0007669"/>
    <property type="project" value="TreeGrafter"/>
</dbReference>
<feature type="domain" description="4'-phosphopantetheinyl transferase" evidence="3">
    <location>
        <begin position="105"/>
        <end position="207"/>
    </location>
</feature>
<dbReference type="Pfam" id="PF22624">
    <property type="entry name" value="AASDHPPT_N"/>
    <property type="match status" value="1"/>
</dbReference>
<comment type="similarity">
    <text evidence="1">Belongs to the P-Pant transferase superfamily. Gsp/Sfp/HetI/AcpT family.</text>
</comment>
<keyword evidence="2" id="KW-0808">Transferase</keyword>
<sequence length="228" mass="26345">MSQIHAIKVPEEIVDADYEKLVNCVSASKKEKLSRYFNKRDAYRSLLGDLLVRVFIWDKFLIPNDQITISFNKYEKPEIDLGFPFSFNISHSKDWVVCIFGNQEVGVDIEQMDKVNLDLVKSYFSQTEYEDLIILPEPMRTKYFFNLWTLKESYIKCIGTGLNCPLNSFTIRINGSSILCMENDNILSPNLSFKLYHFDSSYSLAACANSILPDNVTVITFEELIVRI</sequence>
<feature type="domain" description="4'-phosphopantetheinyl transferase N-terminal" evidence="4">
    <location>
        <begin position="16"/>
        <end position="98"/>
    </location>
</feature>
<name>A0A9X0SND8_BACCE</name>
<dbReference type="InterPro" id="IPR037143">
    <property type="entry name" value="4-PPantetheinyl_Trfase_dom_sf"/>
</dbReference>
<proteinExistence type="inferred from homology"/>
<dbReference type="Proteomes" id="UP000075476">
    <property type="component" value="Unassembled WGS sequence"/>
</dbReference>
<reference evidence="5 6" key="1">
    <citation type="submission" date="2015-12" db="EMBL/GenBank/DDBJ databases">
        <title>Bacillus cereus Group isolate.</title>
        <authorList>
            <person name="Kovac J."/>
        </authorList>
    </citation>
    <scope>NUCLEOTIDE SEQUENCE [LARGE SCALE GENOMIC DNA]</scope>
    <source>
        <strain evidence="5 6">FSL K6-0073</strain>
    </source>
</reference>
<gene>
    <name evidence="5" type="ORF">AT268_27675</name>
</gene>
<dbReference type="PANTHER" id="PTHR12215">
    <property type="entry name" value="PHOSPHOPANTETHEINE TRANSFERASE"/>
    <property type="match status" value="1"/>
</dbReference>
<dbReference type="AlphaFoldDB" id="A0A9X0SND8"/>
<dbReference type="RefSeq" id="WP_061663201.1">
    <property type="nucleotide sequence ID" value="NZ_LOMO01000048.1"/>
</dbReference>
<protein>
    <recommendedName>
        <fullName evidence="7">4'-phosphopantetheinyl transferase domain-containing protein</fullName>
    </recommendedName>
</protein>
<dbReference type="InterPro" id="IPR050559">
    <property type="entry name" value="P-Pant_transferase_sf"/>
</dbReference>
<evidence type="ECO:0000259" key="4">
    <source>
        <dbReference type="Pfam" id="PF22624"/>
    </source>
</evidence>
<dbReference type="GO" id="GO:0008897">
    <property type="term" value="F:holo-[acyl-carrier-protein] synthase activity"/>
    <property type="evidence" value="ECO:0007669"/>
    <property type="project" value="InterPro"/>
</dbReference>
<comment type="caution">
    <text evidence="5">The sequence shown here is derived from an EMBL/GenBank/DDBJ whole genome shotgun (WGS) entry which is preliminary data.</text>
</comment>
<evidence type="ECO:0000313" key="5">
    <source>
        <dbReference type="EMBL" id="KXY43353.1"/>
    </source>
</evidence>
<dbReference type="PANTHER" id="PTHR12215:SF10">
    <property type="entry name" value="L-AMINOADIPATE-SEMIALDEHYDE DEHYDROGENASE-PHOSPHOPANTETHEINYL TRANSFERASE"/>
    <property type="match status" value="1"/>
</dbReference>
<dbReference type="GO" id="GO:0019878">
    <property type="term" value="P:lysine biosynthetic process via aminoadipic acid"/>
    <property type="evidence" value="ECO:0007669"/>
    <property type="project" value="TreeGrafter"/>
</dbReference>
<accession>A0A9X0SND8</accession>
<dbReference type="SUPFAM" id="SSF56214">
    <property type="entry name" value="4'-phosphopantetheinyl transferase"/>
    <property type="match status" value="2"/>
</dbReference>
<evidence type="ECO:0000259" key="3">
    <source>
        <dbReference type="Pfam" id="PF01648"/>
    </source>
</evidence>
<organism evidence="5 6">
    <name type="scientific">Bacillus cereus</name>
    <dbReference type="NCBI Taxonomy" id="1396"/>
    <lineage>
        <taxon>Bacteria</taxon>
        <taxon>Bacillati</taxon>
        <taxon>Bacillota</taxon>
        <taxon>Bacilli</taxon>
        <taxon>Bacillales</taxon>
        <taxon>Bacillaceae</taxon>
        <taxon>Bacillus</taxon>
        <taxon>Bacillus cereus group</taxon>
    </lineage>
</organism>
<dbReference type="Pfam" id="PF01648">
    <property type="entry name" value="ACPS"/>
    <property type="match status" value="1"/>
</dbReference>
<evidence type="ECO:0000256" key="2">
    <source>
        <dbReference type="ARBA" id="ARBA00022679"/>
    </source>
</evidence>